<dbReference type="GO" id="GO:0016757">
    <property type="term" value="F:glycosyltransferase activity"/>
    <property type="evidence" value="ECO:0000318"/>
    <property type="project" value="GO_Central"/>
</dbReference>
<proteinExistence type="predicted"/>
<protein>
    <recommendedName>
        <fullName evidence="7">Glycosyltransferase family 92 protein</fullName>
    </recommendedName>
</protein>
<keyword evidence="3" id="KW-1133">Transmembrane helix</keyword>
<dbReference type="Proteomes" id="UP000001449">
    <property type="component" value="Chromosome 4"/>
</dbReference>
<name>B8BZI7_THAPS</name>
<evidence type="ECO:0000256" key="1">
    <source>
        <dbReference type="ARBA" id="ARBA00004167"/>
    </source>
</evidence>
<dbReference type="PaxDb" id="35128-Thaps4525"/>
<dbReference type="InParanoid" id="B8BZI7"/>
<gene>
    <name evidence="5" type="ORF">THAPSDRAFT_4525</name>
</gene>
<dbReference type="PANTHER" id="PTHR21461">
    <property type="entry name" value="GLYCOSYLTRANSFERASE FAMILY 92 PROTEIN"/>
    <property type="match status" value="1"/>
</dbReference>
<dbReference type="RefSeq" id="XP_002289346.1">
    <property type="nucleotide sequence ID" value="XM_002289310.1"/>
</dbReference>
<dbReference type="GO" id="GO:0016020">
    <property type="term" value="C:membrane"/>
    <property type="evidence" value="ECO:0007669"/>
    <property type="project" value="UniProtKB-SubCell"/>
</dbReference>
<dbReference type="GeneID" id="7446106"/>
<dbReference type="STRING" id="35128.B8BZI7"/>
<keyword evidence="3" id="KW-0472">Membrane</keyword>
<sequence length="415" mass="47222">MFLPPHPQISRRNSTTTTEDASSLENSETDGMTRRNLSESESTLNSSSSVVRVEEKETQYPPLSLELLQRQQQQQPAEPETTSDNRPSGVVYQYISPPPINMTARSLLSTKFRHLADLSTTSTSTALCGIVKDAEPYLDEWIDYHFGLGVHTIYLIDNSKHHELKSWQDKRRAAGHSVRVLPKPGSHRQMYGYHMCAAEFKDAHSALAVSFRSTYMAFFDVDEFLVLKNHSTIDAMLKDHLQKGSLAISWYIFGSGGTSLYAPLPVTMRFLYRDGHSEADRHDVWHNVKSIVKLSDYGGYPKSPHSIKTNKRTAGSDKAWVDTNGKGKFDDIGASNFDRPVDIAVLHHYKFLSPKEFYWKSCIRKTVDDKLKDCDDKLKRGVSHFVGSVYDDSAWQTLKRNVPQYAMYDQFNDFM</sequence>
<dbReference type="GO" id="GO:0005737">
    <property type="term" value="C:cytoplasm"/>
    <property type="evidence" value="ECO:0000318"/>
    <property type="project" value="GO_Central"/>
</dbReference>
<dbReference type="PANTHER" id="PTHR21461:SF69">
    <property type="entry name" value="GLYCOSYLTRANSFERASE FAMILY 92 PROTEIN"/>
    <property type="match status" value="1"/>
</dbReference>
<dbReference type="OMA" id="GSHRQMY"/>
<dbReference type="Pfam" id="PF13704">
    <property type="entry name" value="Glyco_tranf_2_4"/>
    <property type="match status" value="1"/>
</dbReference>
<evidence type="ECO:0000313" key="5">
    <source>
        <dbReference type="EMBL" id="EED92883.1"/>
    </source>
</evidence>
<dbReference type="HOGENOM" id="CLU_663080_0_0_1"/>
<evidence type="ECO:0000256" key="2">
    <source>
        <dbReference type="ARBA" id="ARBA00022692"/>
    </source>
</evidence>
<feature type="region of interest" description="Disordered" evidence="4">
    <location>
        <begin position="1"/>
        <end position="90"/>
    </location>
</feature>
<feature type="compositionally biased region" description="Low complexity" evidence="4">
    <location>
        <begin position="61"/>
        <end position="80"/>
    </location>
</feature>
<evidence type="ECO:0000256" key="3">
    <source>
        <dbReference type="ARBA" id="ARBA00022989"/>
    </source>
</evidence>
<evidence type="ECO:0000313" key="6">
    <source>
        <dbReference type="Proteomes" id="UP000001449"/>
    </source>
</evidence>
<reference evidence="5 6" key="2">
    <citation type="journal article" date="2008" name="Nature">
        <title>The Phaeodactylum genome reveals the evolutionary history of diatom genomes.</title>
        <authorList>
            <person name="Bowler C."/>
            <person name="Allen A.E."/>
            <person name="Badger J.H."/>
            <person name="Grimwood J."/>
            <person name="Jabbari K."/>
            <person name="Kuo A."/>
            <person name="Maheswari U."/>
            <person name="Martens C."/>
            <person name="Maumus F."/>
            <person name="Otillar R.P."/>
            <person name="Rayko E."/>
            <person name="Salamov A."/>
            <person name="Vandepoele K."/>
            <person name="Beszteri B."/>
            <person name="Gruber A."/>
            <person name="Heijde M."/>
            <person name="Katinka M."/>
            <person name="Mock T."/>
            <person name="Valentin K."/>
            <person name="Verret F."/>
            <person name="Berges J.A."/>
            <person name="Brownlee C."/>
            <person name="Cadoret J.P."/>
            <person name="Chiovitti A."/>
            <person name="Choi C.J."/>
            <person name="Coesel S."/>
            <person name="De Martino A."/>
            <person name="Detter J.C."/>
            <person name="Durkin C."/>
            <person name="Falciatore A."/>
            <person name="Fournet J."/>
            <person name="Haruta M."/>
            <person name="Huysman M.J."/>
            <person name="Jenkins B.D."/>
            <person name="Jiroutova K."/>
            <person name="Jorgensen R.E."/>
            <person name="Joubert Y."/>
            <person name="Kaplan A."/>
            <person name="Kroger N."/>
            <person name="Kroth P.G."/>
            <person name="La Roche J."/>
            <person name="Lindquist E."/>
            <person name="Lommer M."/>
            <person name="Martin-Jezequel V."/>
            <person name="Lopez P.J."/>
            <person name="Lucas S."/>
            <person name="Mangogna M."/>
            <person name="McGinnis K."/>
            <person name="Medlin L.K."/>
            <person name="Montsant A."/>
            <person name="Oudot-Le Secq M.P."/>
            <person name="Napoli C."/>
            <person name="Obornik M."/>
            <person name="Parker M.S."/>
            <person name="Petit J.L."/>
            <person name="Porcel B.M."/>
            <person name="Poulsen N."/>
            <person name="Robison M."/>
            <person name="Rychlewski L."/>
            <person name="Rynearson T.A."/>
            <person name="Schmutz J."/>
            <person name="Shapiro H."/>
            <person name="Siaut M."/>
            <person name="Stanley M."/>
            <person name="Sussman M.R."/>
            <person name="Taylor A.R."/>
            <person name="Vardi A."/>
            <person name="von Dassow P."/>
            <person name="Vyverman W."/>
            <person name="Willis A."/>
            <person name="Wyrwicz L.S."/>
            <person name="Rokhsar D.S."/>
            <person name="Weissenbach J."/>
            <person name="Armbrust E.V."/>
            <person name="Green B.R."/>
            <person name="Van de Peer Y."/>
            <person name="Grigoriev I.V."/>
        </authorList>
    </citation>
    <scope>NUCLEOTIDE SEQUENCE [LARGE SCALE GENOMIC DNA]</scope>
    <source>
        <strain evidence="5 6">CCMP1335</strain>
    </source>
</reference>
<dbReference type="EMBL" id="CM000641">
    <property type="protein sequence ID" value="EED92883.1"/>
    <property type="molecule type" value="Genomic_DNA"/>
</dbReference>
<evidence type="ECO:0000256" key="4">
    <source>
        <dbReference type="SAM" id="MobiDB-lite"/>
    </source>
</evidence>
<feature type="compositionally biased region" description="Low complexity" evidence="4">
    <location>
        <begin position="39"/>
        <end position="51"/>
    </location>
</feature>
<feature type="compositionally biased region" description="Polar residues" evidence="4">
    <location>
        <begin position="10"/>
        <end position="30"/>
    </location>
</feature>
<comment type="subcellular location">
    <subcellularLocation>
        <location evidence="1">Membrane</location>
        <topology evidence="1">Single-pass membrane protein</topology>
    </subcellularLocation>
</comment>
<keyword evidence="6" id="KW-1185">Reference proteome</keyword>
<dbReference type="AlphaFoldDB" id="B8BZI7"/>
<accession>B8BZI7</accession>
<dbReference type="KEGG" id="tps:THAPSDRAFT_4525"/>
<evidence type="ECO:0008006" key="7">
    <source>
        <dbReference type="Google" id="ProtNLM"/>
    </source>
</evidence>
<organism evidence="5 6">
    <name type="scientific">Thalassiosira pseudonana</name>
    <name type="common">Marine diatom</name>
    <name type="synonym">Cyclotella nana</name>
    <dbReference type="NCBI Taxonomy" id="35128"/>
    <lineage>
        <taxon>Eukaryota</taxon>
        <taxon>Sar</taxon>
        <taxon>Stramenopiles</taxon>
        <taxon>Ochrophyta</taxon>
        <taxon>Bacillariophyta</taxon>
        <taxon>Coscinodiscophyceae</taxon>
        <taxon>Thalassiosirophycidae</taxon>
        <taxon>Thalassiosirales</taxon>
        <taxon>Thalassiosiraceae</taxon>
        <taxon>Thalassiosira</taxon>
    </lineage>
</organism>
<reference evidence="5 6" key="1">
    <citation type="journal article" date="2004" name="Science">
        <title>The genome of the diatom Thalassiosira pseudonana: ecology, evolution, and metabolism.</title>
        <authorList>
            <person name="Armbrust E.V."/>
            <person name="Berges J.A."/>
            <person name="Bowler C."/>
            <person name="Green B.R."/>
            <person name="Martinez D."/>
            <person name="Putnam N.H."/>
            <person name="Zhou S."/>
            <person name="Allen A.E."/>
            <person name="Apt K.E."/>
            <person name="Bechner M."/>
            <person name="Brzezinski M.A."/>
            <person name="Chaal B.K."/>
            <person name="Chiovitti A."/>
            <person name="Davis A.K."/>
            <person name="Demarest M.S."/>
            <person name="Detter J.C."/>
            <person name="Glavina T."/>
            <person name="Goodstein D."/>
            <person name="Hadi M.Z."/>
            <person name="Hellsten U."/>
            <person name="Hildebrand M."/>
            <person name="Jenkins B.D."/>
            <person name="Jurka J."/>
            <person name="Kapitonov V.V."/>
            <person name="Kroger N."/>
            <person name="Lau W.W."/>
            <person name="Lane T.W."/>
            <person name="Larimer F.W."/>
            <person name="Lippmeier J.C."/>
            <person name="Lucas S."/>
            <person name="Medina M."/>
            <person name="Montsant A."/>
            <person name="Obornik M."/>
            <person name="Parker M.S."/>
            <person name="Palenik B."/>
            <person name="Pazour G.J."/>
            <person name="Richardson P.M."/>
            <person name="Rynearson T.A."/>
            <person name="Saito M.A."/>
            <person name="Schwartz D.C."/>
            <person name="Thamatrakoln K."/>
            <person name="Valentin K."/>
            <person name="Vardi A."/>
            <person name="Wilkerson F.P."/>
            <person name="Rokhsar D.S."/>
        </authorList>
    </citation>
    <scope>NUCLEOTIDE SEQUENCE [LARGE SCALE GENOMIC DNA]</scope>
    <source>
        <strain evidence="5 6">CCMP1335</strain>
    </source>
</reference>
<keyword evidence="2" id="KW-0812">Transmembrane</keyword>
<dbReference type="eggNOG" id="KOG4159">
    <property type="taxonomic scope" value="Eukaryota"/>
</dbReference>